<feature type="compositionally biased region" description="Basic and acidic residues" evidence="1">
    <location>
        <begin position="207"/>
        <end position="231"/>
    </location>
</feature>
<evidence type="ECO:0000313" key="4">
    <source>
        <dbReference type="Proteomes" id="UP001255917"/>
    </source>
</evidence>
<feature type="region of interest" description="Disordered" evidence="1">
    <location>
        <begin position="204"/>
        <end position="231"/>
    </location>
</feature>
<evidence type="ECO:0000256" key="2">
    <source>
        <dbReference type="SAM" id="Phobius"/>
    </source>
</evidence>
<organism evidence="3 4">
    <name type="scientific">Halomonas saccharevitans</name>
    <dbReference type="NCBI Taxonomy" id="416872"/>
    <lineage>
        <taxon>Bacteria</taxon>
        <taxon>Pseudomonadati</taxon>
        <taxon>Pseudomonadota</taxon>
        <taxon>Gammaproteobacteria</taxon>
        <taxon>Oceanospirillales</taxon>
        <taxon>Halomonadaceae</taxon>
        <taxon>Halomonas</taxon>
    </lineage>
</organism>
<dbReference type="Proteomes" id="UP001255917">
    <property type="component" value="Unassembled WGS sequence"/>
</dbReference>
<evidence type="ECO:0000313" key="3">
    <source>
        <dbReference type="EMBL" id="MDT8878048.1"/>
    </source>
</evidence>
<accession>A0ABU3NC05</accession>
<dbReference type="EMBL" id="JAVXUR010000001">
    <property type="protein sequence ID" value="MDT8878048.1"/>
    <property type="molecule type" value="Genomic_DNA"/>
</dbReference>
<keyword evidence="2" id="KW-0812">Transmembrane</keyword>
<dbReference type="RefSeq" id="WP_315585118.1">
    <property type="nucleotide sequence ID" value="NZ_JAVXUR010000001.1"/>
</dbReference>
<keyword evidence="2" id="KW-0472">Membrane</keyword>
<sequence length="231" mass="26258">MIEILESLKQHSDALTVIFTAVVTLSTVVYAVLTGILVSETRKMREVQTEPKIHITLESFDFAIHIIRLNIQNIGLGPARNLTFQPSVIDGGESAEKLLTEFTESNFFKTGLRHFGPGQNVYSTYTQTTQDFEGKSASVLSFKIEYESATGKKYSDEIIIDMSEIKGRYQLGKPNLYAIASSLEKLQKDVGHIVSGFKRVKADVYSSDDRKEEKEERERWYEEQRRESENS</sequence>
<evidence type="ECO:0000256" key="1">
    <source>
        <dbReference type="SAM" id="MobiDB-lite"/>
    </source>
</evidence>
<comment type="caution">
    <text evidence="3">The sequence shown here is derived from an EMBL/GenBank/DDBJ whole genome shotgun (WGS) entry which is preliminary data.</text>
</comment>
<gene>
    <name evidence="3" type="ORF">RSO68_01030</name>
</gene>
<keyword evidence="4" id="KW-1185">Reference proteome</keyword>
<feature type="transmembrane region" description="Helical" evidence="2">
    <location>
        <begin position="15"/>
        <end position="38"/>
    </location>
</feature>
<name>A0ABU3NC05_9GAMM</name>
<reference evidence="4" key="1">
    <citation type="submission" date="2023-07" db="EMBL/GenBank/DDBJ databases">
        <title>Substrates and metabolic shifts associated with increased methane emissions in unrestored hypersaline salterns.</title>
        <authorList>
            <person name="Bueno De Mesquita C.P."/>
            <person name="Tringe S.G."/>
        </authorList>
    </citation>
    <scope>NUCLEOTIDE SEQUENCE [LARGE SCALE GENOMIC DNA]</scope>
    <source>
        <strain evidence="4">I4</strain>
    </source>
</reference>
<protein>
    <submittedName>
        <fullName evidence="3">Uncharacterized protein</fullName>
    </submittedName>
</protein>
<keyword evidence="2" id="KW-1133">Transmembrane helix</keyword>
<proteinExistence type="predicted"/>